<dbReference type="Proteomes" id="UP001189429">
    <property type="component" value="Unassembled WGS sequence"/>
</dbReference>
<accession>A0ABN9SZ19</accession>
<dbReference type="EMBL" id="CAUYUJ010014172">
    <property type="protein sequence ID" value="CAK0837728.1"/>
    <property type="molecule type" value="Genomic_DNA"/>
</dbReference>
<evidence type="ECO:0000313" key="1">
    <source>
        <dbReference type="EMBL" id="CAK0837728.1"/>
    </source>
</evidence>
<proteinExistence type="predicted"/>
<reference evidence="1" key="1">
    <citation type="submission" date="2023-10" db="EMBL/GenBank/DDBJ databases">
        <authorList>
            <person name="Chen Y."/>
            <person name="Shah S."/>
            <person name="Dougan E. K."/>
            <person name="Thang M."/>
            <person name="Chan C."/>
        </authorList>
    </citation>
    <scope>NUCLEOTIDE SEQUENCE [LARGE SCALE GENOMIC DNA]</scope>
</reference>
<name>A0ABN9SZ19_9DINO</name>
<sequence>MHREHSSRLGSDYAKLDPRLHAAREEAERQLALIRADRPHGEQMWRKWAQCTSDIGAGALGTGSAAPVSAKFNALPTSSPAGCRAVSQATGARGFGARSWGVIYAAEWQDLLSSAVLLSKPTLETAGKLQQ</sequence>
<protein>
    <submittedName>
        <fullName evidence="1">Uncharacterized protein</fullName>
    </submittedName>
</protein>
<gene>
    <name evidence="1" type="ORF">PCOR1329_LOCUS33847</name>
</gene>
<keyword evidence="2" id="KW-1185">Reference proteome</keyword>
<evidence type="ECO:0000313" key="2">
    <source>
        <dbReference type="Proteomes" id="UP001189429"/>
    </source>
</evidence>
<organism evidence="1 2">
    <name type="scientific">Prorocentrum cordatum</name>
    <dbReference type="NCBI Taxonomy" id="2364126"/>
    <lineage>
        <taxon>Eukaryota</taxon>
        <taxon>Sar</taxon>
        <taxon>Alveolata</taxon>
        <taxon>Dinophyceae</taxon>
        <taxon>Prorocentrales</taxon>
        <taxon>Prorocentraceae</taxon>
        <taxon>Prorocentrum</taxon>
    </lineage>
</organism>
<comment type="caution">
    <text evidence="1">The sequence shown here is derived from an EMBL/GenBank/DDBJ whole genome shotgun (WGS) entry which is preliminary data.</text>
</comment>